<evidence type="ECO:0008006" key="4">
    <source>
        <dbReference type="Google" id="ProtNLM"/>
    </source>
</evidence>
<dbReference type="EMBL" id="DS995742">
    <property type="protein sequence ID" value="EGE05825.1"/>
    <property type="molecule type" value="Genomic_DNA"/>
</dbReference>
<name>F2PVA7_TRIEC</name>
<dbReference type="OrthoDB" id="5398572at2759"/>
<evidence type="ECO:0000313" key="2">
    <source>
        <dbReference type="EMBL" id="EGE05825.1"/>
    </source>
</evidence>
<dbReference type="SUPFAM" id="SSF46689">
    <property type="entry name" value="Homeodomain-like"/>
    <property type="match status" value="1"/>
</dbReference>
<proteinExistence type="predicted"/>
<feature type="compositionally biased region" description="Polar residues" evidence="1">
    <location>
        <begin position="1"/>
        <end position="19"/>
    </location>
</feature>
<dbReference type="Proteomes" id="UP000009169">
    <property type="component" value="Unassembled WGS sequence"/>
</dbReference>
<dbReference type="CDD" id="cd11660">
    <property type="entry name" value="SANT_TRF"/>
    <property type="match status" value="1"/>
</dbReference>
<protein>
    <recommendedName>
        <fullName evidence="4">MYB DNA-binding domain-containing protein</fullName>
    </recommendedName>
</protein>
<feature type="compositionally biased region" description="Low complexity" evidence="1">
    <location>
        <begin position="790"/>
        <end position="806"/>
    </location>
</feature>
<feature type="region of interest" description="Disordered" evidence="1">
    <location>
        <begin position="1"/>
        <end position="92"/>
    </location>
</feature>
<dbReference type="Gene3D" id="1.10.10.60">
    <property type="entry name" value="Homeodomain-like"/>
    <property type="match status" value="1"/>
</dbReference>
<dbReference type="eggNOG" id="ENOG502SP4F">
    <property type="taxonomic scope" value="Eukaryota"/>
</dbReference>
<gene>
    <name evidence="2" type="ORF">TEQG_04835</name>
</gene>
<feature type="compositionally biased region" description="Basic and acidic residues" evidence="1">
    <location>
        <begin position="449"/>
        <end position="465"/>
    </location>
</feature>
<feature type="region of interest" description="Disordered" evidence="1">
    <location>
        <begin position="716"/>
        <end position="810"/>
    </location>
</feature>
<feature type="region of interest" description="Disordered" evidence="1">
    <location>
        <begin position="418"/>
        <end position="479"/>
    </location>
</feature>
<dbReference type="InterPro" id="IPR009057">
    <property type="entry name" value="Homeodomain-like_sf"/>
</dbReference>
<keyword evidence="3" id="KW-1185">Reference proteome</keyword>
<evidence type="ECO:0000256" key="1">
    <source>
        <dbReference type="SAM" id="MobiDB-lite"/>
    </source>
</evidence>
<sequence length="919" mass="101271">MAQTRSAAVTPTRQSQPPKSRSVPAKRAQVTSSRLTRSRGQELGESPVPTSFKVPSLPPKRDDVGGQKPAPKTPRASDASARGNNLSPITEHCADGPRIGIEFSPSHQSYISQTYVAESHTDHGNISGTTMLQTDESGYETDELDPHLLLDTLPDLLNASTKALDLLAPPGISYANISKYFQTPKFSARLNRTKVTFETQKKCITKAHFIPVERSVKVLSSIKKLDWQSRGLYQKANLAQLALDLINPRLTTSTATVDDNFPLAFMDSRSLGDSRISAEDDLRKETFQIGLELRTQRFISSLLSNFPGQYSEPEDLLGDVFYNPSLGEVNTELKGWEMDGLMDEDDQLPEEFHGTVQGRIDLIRKLVVREGNLEDSFPWSEFIVSIANWIRQRVNAIDQQLSSQIPVEEATRILQSELDKRSSFGPGNPLEPISDPTIDEVEPPVERNTTPDRTLETRQEGKEEPVATISPTTMPRRRFRGKGALQQVLAAGPARDVPSMPPQTTTAEIVEPLQAPANPTTPPRRRFRGKGALQQVLATEPVQDVPSSIPEQTTSAEITEVPQTPASPALHPPRRFQRKAALRYLLGIGNTDKPYSTSDIPADGVNIAPTVPQIKEIPETQSVPVQDSLFDDEVLSDGLQSPPLQNSPPRPTPGVRTQKSPRKNGPSNSRSEELPPLSSAEIWRLSEEGNMARKSKQVIKNLGAFIDRQANAHRVSPISFSPSPRASAAPVSSPQKRGAEALDDYSGESESDDDEFETDNRPVKKRRVVDVPVPPRPTPGSISRGDRTNNSRAAARTRSPSSTAPPQQRFESVNVEVQRAGNWAPRRAWSLEEETCLRELIEVCGGPSWAEIKRRDSMAGNILSKRTQVQIKDKGAQMHYDDLMTGRPLTEGMANVPIKAKMRDRLIKEGKIEASSGTL</sequence>
<feature type="compositionally biased region" description="Acidic residues" evidence="1">
    <location>
        <begin position="741"/>
        <end position="757"/>
    </location>
</feature>
<feature type="region of interest" description="Disordered" evidence="1">
    <location>
        <begin position="635"/>
        <end position="678"/>
    </location>
</feature>
<dbReference type="AlphaFoldDB" id="F2PVA7"/>
<organism evidence="2 3">
    <name type="scientific">Trichophyton equinum (strain ATCC MYA-4606 / CBS 127.97)</name>
    <name type="common">Horse ringworm fungus</name>
    <dbReference type="NCBI Taxonomy" id="559882"/>
    <lineage>
        <taxon>Eukaryota</taxon>
        <taxon>Fungi</taxon>
        <taxon>Dikarya</taxon>
        <taxon>Ascomycota</taxon>
        <taxon>Pezizomycotina</taxon>
        <taxon>Eurotiomycetes</taxon>
        <taxon>Eurotiomycetidae</taxon>
        <taxon>Onygenales</taxon>
        <taxon>Arthrodermataceae</taxon>
        <taxon>Trichophyton</taxon>
    </lineage>
</organism>
<dbReference type="VEuPathDB" id="FungiDB:TEQG_04835"/>
<feature type="compositionally biased region" description="Low complexity" evidence="1">
    <location>
        <begin position="716"/>
        <end position="734"/>
    </location>
</feature>
<accession>F2PVA7</accession>
<dbReference type="HOGENOM" id="CLU_013658_0_0_1"/>
<evidence type="ECO:0000313" key="3">
    <source>
        <dbReference type="Proteomes" id="UP000009169"/>
    </source>
</evidence>
<reference evidence="3" key="1">
    <citation type="journal article" date="2012" name="MBio">
        <title>Comparative genome analysis of Trichophyton rubrum and related dermatophytes reveals candidate genes involved in infection.</title>
        <authorList>
            <person name="Martinez D.A."/>
            <person name="Oliver B.G."/>
            <person name="Graeser Y."/>
            <person name="Goldberg J.M."/>
            <person name="Li W."/>
            <person name="Martinez-Rossi N.M."/>
            <person name="Monod M."/>
            <person name="Shelest E."/>
            <person name="Barton R.C."/>
            <person name="Birch E."/>
            <person name="Brakhage A.A."/>
            <person name="Chen Z."/>
            <person name="Gurr S.J."/>
            <person name="Heiman D."/>
            <person name="Heitman J."/>
            <person name="Kosti I."/>
            <person name="Rossi A."/>
            <person name="Saif S."/>
            <person name="Samalova M."/>
            <person name="Saunders C.W."/>
            <person name="Shea T."/>
            <person name="Summerbell R.C."/>
            <person name="Xu J."/>
            <person name="Young S."/>
            <person name="Zeng Q."/>
            <person name="Birren B.W."/>
            <person name="Cuomo C.A."/>
            <person name="White T.C."/>
        </authorList>
    </citation>
    <scope>NUCLEOTIDE SEQUENCE [LARGE SCALE GENOMIC DNA]</scope>
    <source>
        <strain evidence="3">ATCC MYA-4606 / CBS 127.97</strain>
    </source>
</reference>